<accession>A0A397UDR6</accession>
<sequence>MTTITFVFLLHTFQNVSLVKPSLLPRRSNLNSYGLFSVEYLSSLLSIHEAISVACTSLITFENGSVVRIGNFCVKIMRGGRIFEDTDLFGEINRIFTSFQRAFSRICLYGCTYS</sequence>
<comment type="caution">
    <text evidence="2">The sequence shown here is derived from an EMBL/GenBank/DDBJ whole genome shotgun (WGS) entry which is preliminary data.</text>
</comment>
<evidence type="ECO:0000313" key="3">
    <source>
        <dbReference type="Proteomes" id="UP000266673"/>
    </source>
</evidence>
<name>A0A397UDR6_9GLOM</name>
<organism evidence="2 3">
    <name type="scientific">Gigaspora rosea</name>
    <dbReference type="NCBI Taxonomy" id="44941"/>
    <lineage>
        <taxon>Eukaryota</taxon>
        <taxon>Fungi</taxon>
        <taxon>Fungi incertae sedis</taxon>
        <taxon>Mucoromycota</taxon>
        <taxon>Glomeromycotina</taxon>
        <taxon>Glomeromycetes</taxon>
        <taxon>Diversisporales</taxon>
        <taxon>Gigasporaceae</taxon>
        <taxon>Gigaspora</taxon>
    </lineage>
</organism>
<dbReference type="EMBL" id="QKWP01001508">
    <property type="protein sequence ID" value="RIB08445.1"/>
    <property type="molecule type" value="Genomic_DNA"/>
</dbReference>
<reference evidence="2 3" key="1">
    <citation type="submission" date="2018-06" db="EMBL/GenBank/DDBJ databases">
        <title>Comparative genomics reveals the genomic features of Rhizophagus irregularis, R. cerebriforme, R. diaphanum and Gigaspora rosea, and their symbiotic lifestyle signature.</title>
        <authorList>
            <person name="Morin E."/>
            <person name="San Clemente H."/>
            <person name="Chen E.C.H."/>
            <person name="De La Providencia I."/>
            <person name="Hainaut M."/>
            <person name="Kuo A."/>
            <person name="Kohler A."/>
            <person name="Murat C."/>
            <person name="Tang N."/>
            <person name="Roy S."/>
            <person name="Loubradou J."/>
            <person name="Henrissat B."/>
            <person name="Grigoriev I.V."/>
            <person name="Corradi N."/>
            <person name="Roux C."/>
            <person name="Martin F.M."/>
        </authorList>
    </citation>
    <scope>NUCLEOTIDE SEQUENCE [LARGE SCALE GENOMIC DNA]</scope>
    <source>
        <strain evidence="2 3">DAOM 194757</strain>
    </source>
</reference>
<protein>
    <submittedName>
        <fullName evidence="2">Uncharacterized protein</fullName>
    </submittedName>
</protein>
<gene>
    <name evidence="2" type="ORF">C2G38_2111084</name>
</gene>
<proteinExistence type="predicted"/>
<feature type="chain" id="PRO_5017348021" evidence="1">
    <location>
        <begin position="19"/>
        <end position="114"/>
    </location>
</feature>
<keyword evidence="1" id="KW-0732">Signal</keyword>
<dbReference type="AlphaFoldDB" id="A0A397UDR6"/>
<keyword evidence="3" id="KW-1185">Reference proteome</keyword>
<dbReference type="Proteomes" id="UP000266673">
    <property type="component" value="Unassembled WGS sequence"/>
</dbReference>
<feature type="signal peptide" evidence="1">
    <location>
        <begin position="1"/>
        <end position="18"/>
    </location>
</feature>
<evidence type="ECO:0000313" key="2">
    <source>
        <dbReference type="EMBL" id="RIB08445.1"/>
    </source>
</evidence>
<evidence type="ECO:0000256" key="1">
    <source>
        <dbReference type="SAM" id="SignalP"/>
    </source>
</evidence>